<dbReference type="InterPro" id="IPR037524">
    <property type="entry name" value="PA14/GLEYA"/>
</dbReference>
<name>A0A168FBT3_CORDF</name>
<evidence type="ECO:0000313" key="2">
    <source>
        <dbReference type="EMBL" id="OAA74947.1"/>
    </source>
</evidence>
<dbReference type="Pfam" id="PF10528">
    <property type="entry name" value="GLEYA"/>
    <property type="match status" value="1"/>
</dbReference>
<dbReference type="Gene3D" id="2.60.120.1560">
    <property type="match status" value="1"/>
</dbReference>
<dbReference type="AlphaFoldDB" id="A0A168FBT3"/>
<protein>
    <recommendedName>
        <fullName evidence="1">PA14 domain-containing protein</fullName>
    </recommendedName>
</protein>
<reference evidence="2 3" key="1">
    <citation type="journal article" date="2016" name="Genome Biol. Evol.">
        <title>Divergent and convergent evolution of fungal pathogenicity.</title>
        <authorList>
            <person name="Shang Y."/>
            <person name="Xiao G."/>
            <person name="Zheng P."/>
            <person name="Cen K."/>
            <person name="Zhan S."/>
            <person name="Wang C."/>
        </authorList>
    </citation>
    <scope>NUCLEOTIDE SEQUENCE [LARGE SCALE GENOMIC DNA]</scope>
    <source>
        <strain evidence="2 3">RCEF 1005</strain>
    </source>
</reference>
<gene>
    <name evidence="2" type="ORF">LEL_06935</name>
</gene>
<dbReference type="Proteomes" id="UP000076881">
    <property type="component" value="Unassembled WGS sequence"/>
</dbReference>
<sequence length="244" mass="26499">MPTYHSSTSSRLHPSLHHYSHYLFTNPDIDPFKLELYVCATRHDYHRPRHLYGHDAVPASDGATSDRLHSPLKDWYYSNVTGNGKPPSYYYEQPVLDSSTTNTLALAAGTQPPAYLTYAGMNITSWNFTLVLTGYYSPPTTGEYTFCVHGDDVNYLYVGAGKAFACDAPMTPAPPDVDSTLSSSYFDGGDGTSCGTESLVAGYLYPIRSVYGNAGGPYVLTTNVTTPGASGPVLLDSNIFLPDC</sequence>
<evidence type="ECO:0000313" key="3">
    <source>
        <dbReference type="Proteomes" id="UP000076881"/>
    </source>
</evidence>
<feature type="domain" description="PA14" evidence="1">
    <location>
        <begin position="67"/>
        <end position="240"/>
    </location>
</feature>
<organism evidence="2 3">
    <name type="scientific">Akanthomyces lecanii RCEF 1005</name>
    <dbReference type="NCBI Taxonomy" id="1081108"/>
    <lineage>
        <taxon>Eukaryota</taxon>
        <taxon>Fungi</taxon>
        <taxon>Dikarya</taxon>
        <taxon>Ascomycota</taxon>
        <taxon>Pezizomycotina</taxon>
        <taxon>Sordariomycetes</taxon>
        <taxon>Hypocreomycetidae</taxon>
        <taxon>Hypocreales</taxon>
        <taxon>Cordycipitaceae</taxon>
        <taxon>Akanthomyces</taxon>
        <taxon>Cordyceps confragosa</taxon>
    </lineage>
</organism>
<dbReference type="OrthoDB" id="4792629at2759"/>
<dbReference type="EMBL" id="AZHF01000005">
    <property type="protein sequence ID" value="OAA74947.1"/>
    <property type="molecule type" value="Genomic_DNA"/>
</dbReference>
<comment type="caution">
    <text evidence="2">The sequence shown here is derived from an EMBL/GenBank/DDBJ whole genome shotgun (WGS) entry which is preliminary data.</text>
</comment>
<proteinExistence type="predicted"/>
<evidence type="ECO:0000259" key="1">
    <source>
        <dbReference type="PROSITE" id="PS51820"/>
    </source>
</evidence>
<keyword evidence="3" id="KW-1185">Reference proteome</keyword>
<accession>A0A168FBT3</accession>
<dbReference type="SUPFAM" id="SSF56988">
    <property type="entry name" value="Anthrax protective antigen"/>
    <property type="match status" value="1"/>
</dbReference>
<dbReference type="PROSITE" id="PS51820">
    <property type="entry name" value="PA14"/>
    <property type="match status" value="1"/>
</dbReference>
<dbReference type="InterPro" id="IPR018871">
    <property type="entry name" value="GLEYA_adhesin_domain"/>
</dbReference>